<proteinExistence type="predicted"/>
<dbReference type="InterPro" id="IPR016186">
    <property type="entry name" value="C-type_lectin-like/link_sf"/>
</dbReference>
<dbReference type="PANTHER" id="PTHR45784:SF5">
    <property type="entry name" value="C-TYPE LECTIN DOMAIN FAMILY 20 MEMBER A-RELATED"/>
    <property type="match status" value="1"/>
</dbReference>
<dbReference type="InterPro" id="IPR001304">
    <property type="entry name" value="C-type_lectin-like"/>
</dbReference>
<evidence type="ECO:0000313" key="3">
    <source>
        <dbReference type="Proteomes" id="UP000265080"/>
    </source>
</evidence>
<evidence type="ECO:0000313" key="2">
    <source>
        <dbReference type="Ensembl" id="ENSAPEP00000021094.1"/>
    </source>
</evidence>
<dbReference type="Proteomes" id="UP000265080">
    <property type="component" value="Chromosome 8"/>
</dbReference>
<organism evidence="2 3">
    <name type="scientific">Amphiprion percula</name>
    <name type="common">Orange clownfish</name>
    <name type="synonym">Lutjanus percula</name>
    <dbReference type="NCBI Taxonomy" id="161767"/>
    <lineage>
        <taxon>Eukaryota</taxon>
        <taxon>Metazoa</taxon>
        <taxon>Chordata</taxon>
        <taxon>Craniata</taxon>
        <taxon>Vertebrata</taxon>
        <taxon>Euteleostomi</taxon>
        <taxon>Actinopterygii</taxon>
        <taxon>Neopterygii</taxon>
        <taxon>Teleostei</taxon>
        <taxon>Neoteleostei</taxon>
        <taxon>Acanthomorphata</taxon>
        <taxon>Ovalentaria</taxon>
        <taxon>Pomacentridae</taxon>
        <taxon>Amphiprion</taxon>
    </lineage>
</organism>
<dbReference type="OMA" id="ENCWHEH"/>
<dbReference type="STRING" id="161767.ENSAPEP00000021094"/>
<dbReference type="PROSITE" id="PS50041">
    <property type="entry name" value="C_TYPE_LECTIN_2"/>
    <property type="match status" value="1"/>
</dbReference>
<protein>
    <recommendedName>
        <fullName evidence="1">C-type lectin domain-containing protein</fullName>
    </recommendedName>
</protein>
<dbReference type="SMART" id="SM00034">
    <property type="entry name" value="CLECT"/>
    <property type="match status" value="1"/>
</dbReference>
<dbReference type="PANTHER" id="PTHR45784">
    <property type="entry name" value="C-TYPE LECTIN DOMAIN FAMILY 20 MEMBER A-RELATED"/>
    <property type="match status" value="1"/>
</dbReference>
<reference evidence="2" key="3">
    <citation type="submission" date="2025-09" db="UniProtKB">
        <authorList>
            <consortium name="Ensembl"/>
        </authorList>
    </citation>
    <scope>IDENTIFICATION</scope>
</reference>
<dbReference type="CDD" id="cd00037">
    <property type="entry name" value="CLECT"/>
    <property type="match status" value="1"/>
</dbReference>
<sequence>MQKYVQNNVYLVWLGLTKTQTNDTTWSNGALLLFSRSSVNITDGEQICEAMVKNTWKGFNFINQSATWEEALDYCEKSHSSLLWMKDVNDLAAVEQWLHTVFGFWIGKDHPVSESNWKDDQPPELPFSNQCAVLNATDYKWSGESCFHKHPFICEEKILKI</sequence>
<evidence type="ECO:0000259" key="1">
    <source>
        <dbReference type="PROSITE" id="PS50041"/>
    </source>
</evidence>
<dbReference type="AlphaFoldDB" id="A0A3P8T9G6"/>
<keyword evidence="3" id="KW-1185">Reference proteome</keyword>
<reference evidence="2 3" key="1">
    <citation type="submission" date="2018-03" db="EMBL/GenBank/DDBJ databases">
        <title>Finding Nemo's genes: A chromosome-scale reference assembly of the genome of the orange clownfish Amphiprion percula.</title>
        <authorList>
            <person name="Lehmann R."/>
        </authorList>
    </citation>
    <scope>NUCLEOTIDE SEQUENCE</scope>
</reference>
<dbReference type="Gene3D" id="3.10.100.10">
    <property type="entry name" value="Mannose-Binding Protein A, subunit A"/>
    <property type="match status" value="1"/>
</dbReference>
<reference evidence="2" key="2">
    <citation type="submission" date="2025-08" db="UniProtKB">
        <authorList>
            <consortium name="Ensembl"/>
        </authorList>
    </citation>
    <scope>IDENTIFICATION</scope>
</reference>
<name>A0A3P8T9G6_AMPPE</name>
<feature type="domain" description="C-type lectin" evidence="1">
    <location>
        <begin position="59"/>
        <end position="155"/>
    </location>
</feature>
<dbReference type="InterPro" id="IPR016187">
    <property type="entry name" value="CTDL_fold"/>
</dbReference>
<dbReference type="SUPFAM" id="SSF56436">
    <property type="entry name" value="C-type lectin-like"/>
    <property type="match status" value="1"/>
</dbReference>
<accession>A0A3P8T9G6</accession>
<dbReference type="GeneTree" id="ENSGT00940000168532"/>
<dbReference type="Ensembl" id="ENSAPET00000021653.1">
    <property type="protein sequence ID" value="ENSAPEP00000021094.1"/>
    <property type="gene ID" value="ENSAPEG00000015073.1"/>
</dbReference>
<dbReference type="Pfam" id="PF00059">
    <property type="entry name" value="Lectin_C"/>
    <property type="match status" value="1"/>
</dbReference>